<keyword evidence="2" id="KW-1185">Reference proteome</keyword>
<organism evidence="1 2">
    <name type="scientific">Lipomyces kononenkoae</name>
    <name type="common">Yeast</name>
    <dbReference type="NCBI Taxonomy" id="34357"/>
    <lineage>
        <taxon>Eukaryota</taxon>
        <taxon>Fungi</taxon>
        <taxon>Dikarya</taxon>
        <taxon>Ascomycota</taxon>
        <taxon>Saccharomycotina</taxon>
        <taxon>Lipomycetes</taxon>
        <taxon>Lipomycetales</taxon>
        <taxon>Lipomycetaceae</taxon>
        <taxon>Lipomyces</taxon>
    </lineage>
</organism>
<proteinExistence type="predicted"/>
<dbReference type="EMBL" id="MU971420">
    <property type="protein sequence ID" value="KAK9235325.1"/>
    <property type="molecule type" value="Genomic_DNA"/>
</dbReference>
<comment type="caution">
    <text evidence="1">The sequence shown here is derived from an EMBL/GenBank/DDBJ whole genome shotgun (WGS) entry which is preliminary data.</text>
</comment>
<protein>
    <submittedName>
        <fullName evidence="1">Uncharacterized protein</fullName>
    </submittedName>
</protein>
<gene>
    <name evidence="1" type="ORF">V1525DRAFT_421429</name>
</gene>
<sequence length="330" mass="37772">MDVITRQAVGFVANFTVHYWSEILYPFSHSATADLDGYNHTFELARERESIHPLERCLIHPPTSGITGHNSILVKVVEPVRTGDRHNAQVVTIRTEYVPTELTHAIPTDSYFVAKIYDPLYFDHEQDDVDAFLSTDQEYSREAAAYRKLSFMQGTIIPKFYGTFTLELPVANKGISRSVRLIILEAIPGKPMTQLVPMDYSQVERQGIIKALIEAESLLYTNDVWHRDIHPRNVLVSGNVGENCSRRVIIVDFGKAWVGRAHPLLAPEAAKKYLPGIPISPVLCWSKAWWPYLQVSFAEWIDWDWEPWLEHHFGSTSAPITKDMEEIWRP</sequence>
<evidence type="ECO:0000313" key="2">
    <source>
        <dbReference type="Proteomes" id="UP001433508"/>
    </source>
</evidence>
<evidence type="ECO:0000313" key="1">
    <source>
        <dbReference type="EMBL" id="KAK9235325.1"/>
    </source>
</evidence>
<name>A0ACC3SVL7_LIPKO</name>
<reference evidence="2" key="1">
    <citation type="journal article" date="2024" name="Front. Bioeng. Biotechnol.">
        <title>Genome-scale model development and genomic sequencing of the oleaginous clade Lipomyces.</title>
        <authorList>
            <person name="Czajka J.J."/>
            <person name="Han Y."/>
            <person name="Kim J."/>
            <person name="Mondo S.J."/>
            <person name="Hofstad B.A."/>
            <person name="Robles A."/>
            <person name="Haridas S."/>
            <person name="Riley R."/>
            <person name="LaButti K."/>
            <person name="Pangilinan J."/>
            <person name="Andreopoulos W."/>
            <person name="Lipzen A."/>
            <person name="Yan J."/>
            <person name="Wang M."/>
            <person name="Ng V."/>
            <person name="Grigoriev I.V."/>
            <person name="Spatafora J.W."/>
            <person name="Magnuson J.K."/>
            <person name="Baker S.E."/>
            <person name="Pomraning K.R."/>
        </authorList>
    </citation>
    <scope>NUCLEOTIDE SEQUENCE [LARGE SCALE GENOMIC DNA]</scope>
    <source>
        <strain evidence="2">CBS 7786</strain>
    </source>
</reference>
<dbReference type="Proteomes" id="UP001433508">
    <property type="component" value="Unassembled WGS sequence"/>
</dbReference>
<accession>A0ACC3SVL7</accession>